<dbReference type="SUPFAM" id="SSF53474">
    <property type="entry name" value="alpha/beta-Hydrolases"/>
    <property type="match status" value="1"/>
</dbReference>
<keyword evidence="3" id="KW-0732">Signal</keyword>
<comment type="similarity">
    <text evidence="1">Belongs to the peptidase S28 family.</text>
</comment>
<reference evidence="6 7" key="1">
    <citation type="submission" date="2015-01" db="EMBL/GenBank/DDBJ databases">
        <title>The Genome Sequence of Cladophialophora immunda CBS83496.</title>
        <authorList>
            <consortium name="The Broad Institute Genomics Platform"/>
            <person name="Cuomo C."/>
            <person name="de Hoog S."/>
            <person name="Gorbushina A."/>
            <person name="Stielow B."/>
            <person name="Teixiera M."/>
            <person name="Abouelleil A."/>
            <person name="Chapman S.B."/>
            <person name="Priest M."/>
            <person name="Young S.K."/>
            <person name="Wortman J."/>
            <person name="Nusbaum C."/>
            <person name="Birren B."/>
        </authorList>
    </citation>
    <scope>NUCLEOTIDE SEQUENCE [LARGE SCALE GENOMIC DNA]</scope>
    <source>
        <strain evidence="6 7">CBS 83496</strain>
    </source>
</reference>
<proteinExistence type="inferred from homology"/>
<gene>
    <name evidence="6" type="ORF">PV07_09551</name>
</gene>
<evidence type="ECO:0000313" key="6">
    <source>
        <dbReference type="EMBL" id="KIW26458.1"/>
    </source>
</evidence>
<dbReference type="PANTHER" id="PTHR11010:SF117">
    <property type="entry name" value="SERINE PROTEASE 16"/>
    <property type="match status" value="1"/>
</dbReference>
<organism evidence="6 7">
    <name type="scientific">Cladophialophora immunda</name>
    <dbReference type="NCBI Taxonomy" id="569365"/>
    <lineage>
        <taxon>Eukaryota</taxon>
        <taxon>Fungi</taxon>
        <taxon>Dikarya</taxon>
        <taxon>Ascomycota</taxon>
        <taxon>Pezizomycotina</taxon>
        <taxon>Eurotiomycetes</taxon>
        <taxon>Chaetothyriomycetidae</taxon>
        <taxon>Chaetothyriales</taxon>
        <taxon>Herpotrichiellaceae</taxon>
        <taxon>Cladophialophora</taxon>
    </lineage>
</organism>
<dbReference type="GeneID" id="27348745"/>
<evidence type="ECO:0000256" key="4">
    <source>
        <dbReference type="ARBA" id="ARBA00022801"/>
    </source>
</evidence>
<dbReference type="RefSeq" id="XP_016246674.1">
    <property type="nucleotide sequence ID" value="XM_016396818.1"/>
</dbReference>
<keyword evidence="5" id="KW-0325">Glycoprotein</keyword>
<dbReference type="InterPro" id="IPR008758">
    <property type="entry name" value="Peptidase_S28"/>
</dbReference>
<evidence type="ECO:0000256" key="1">
    <source>
        <dbReference type="ARBA" id="ARBA00011079"/>
    </source>
</evidence>
<dbReference type="HOGENOM" id="CLU_023630_0_0_1"/>
<dbReference type="GO" id="GO:0006508">
    <property type="term" value="P:proteolysis"/>
    <property type="evidence" value="ECO:0007669"/>
    <property type="project" value="UniProtKB-KW"/>
</dbReference>
<dbReference type="EMBL" id="KN847044">
    <property type="protein sequence ID" value="KIW26458.1"/>
    <property type="molecule type" value="Genomic_DNA"/>
</dbReference>
<evidence type="ECO:0000256" key="3">
    <source>
        <dbReference type="ARBA" id="ARBA00022729"/>
    </source>
</evidence>
<evidence type="ECO:0000313" key="7">
    <source>
        <dbReference type="Proteomes" id="UP000054466"/>
    </source>
</evidence>
<protein>
    <recommendedName>
        <fullName evidence="8">Extracelular serine carboxypeptidase</fullName>
    </recommendedName>
</protein>
<dbReference type="Proteomes" id="UP000054466">
    <property type="component" value="Unassembled WGS sequence"/>
</dbReference>
<dbReference type="InterPro" id="IPR029058">
    <property type="entry name" value="AB_hydrolase_fold"/>
</dbReference>
<accession>A0A0D2C5Q3</accession>
<dbReference type="Gene3D" id="3.40.50.1820">
    <property type="entry name" value="alpha/beta hydrolase"/>
    <property type="match status" value="2"/>
</dbReference>
<dbReference type="GO" id="GO:0070008">
    <property type="term" value="F:serine-type exopeptidase activity"/>
    <property type="evidence" value="ECO:0007669"/>
    <property type="project" value="InterPro"/>
</dbReference>
<dbReference type="PANTHER" id="PTHR11010">
    <property type="entry name" value="PROTEASE S28 PRO-X CARBOXYPEPTIDASE-RELATED"/>
    <property type="match status" value="1"/>
</dbReference>
<keyword evidence="7" id="KW-1185">Reference proteome</keyword>
<evidence type="ECO:0000256" key="5">
    <source>
        <dbReference type="ARBA" id="ARBA00023180"/>
    </source>
</evidence>
<evidence type="ECO:0008006" key="8">
    <source>
        <dbReference type="Google" id="ProtNLM"/>
    </source>
</evidence>
<name>A0A0D2C5Q3_9EURO</name>
<dbReference type="GO" id="GO:0008239">
    <property type="term" value="F:dipeptidyl-peptidase activity"/>
    <property type="evidence" value="ECO:0007669"/>
    <property type="project" value="TreeGrafter"/>
</dbReference>
<dbReference type="AlphaFoldDB" id="A0A0D2C5Q3"/>
<dbReference type="Pfam" id="PF05577">
    <property type="entry name" value="Peptidase_S28"/>
    <property type="match status" value="1"/>
</dbReference>
<dbReference type="OrthoDB" id="1735038at2759"/>
<sequence length="577" mass="64017">MGSSQGNLLQPRDQTSTFKLISQKLVCSACSVCIGVREFMMKTLRNIVVAFAASIGIVAAQVGPLDEDGRPTTYTAYEFDQLIDHFQTSSRYAPNTNATFKQRYYFDNTYYKPGGPVFLYISGETSGPSRFSNLQTGIIQILMNATGGLGVILENRYYGESYPFSNSTTDNLRFLTTEQTIADNAYFAQHATFPNITGGNNLTAPGHPWILYGGSLAGAQTAFSLVQYKGLLWGGIAASGVIHAVLGYPEWYDPIQENGPQDCISRINNIIDKMDYLIQHNNTKAIQQLKNIFGLGSLSDLRDFAMTIAFPLGGPMNYPTSTWQELNWYPAYDSPDFFWFCNNITNMDAPANITAVDMQLANYTNGSAWTGLGAYANYVKEVIVSTCDSPDLIDTTECFSTQNATFYADPTNSASRSYLYSTCIEQGAYQLPQPYGKPSLLSRVIGLDYTQQWCTWAFPPGPLSPQAVPSPDGPNLTWYNNYGDFNLTAPRLALIDGGSDVWRDVCYHGRNASTRYGANQMLITGGGHHWDSSGILNISAEPDFIKAAHEWELRQVTGWLDEWDSTHDKKVRKRDEL</sequence>
<keyword evidence="4" id="KW-0378">Hydrolase</keyword>
<dbReference type="VEuPathDB" id="FungiDB:PV07_09551"/>
<keyword evidence="2" id="KW-0645">Protease</keyword>
<evidence type="ECO:0000256" key="2">
    <source>
        <dbReference type="ARBA" id="ARBA00022670"/>
    </source>
</evidence>